<dbReference type="PANTHER" id="PTHR12919">
    <property type="entry name" value="30S RIBOSOMAL PROTEIN S16"/>
    <property type="match status" value="1"/>
</dbReference>
<dbReference type="AlphaFoldDB" id="A0A0W8FRS7"/>
<comment type="caution">
    <text evidence="3">The sequence shown here is derived from an EMBL/GenBank/DDBJ whole genome shotgun (WGS) entry which is preliminary data.</text>
</comment>
<gene>
    <name evidence="3" type="ORF">ASZ90_006641</name>
</gene>
<accession>A0A0W8FRS7</accession>
<keyword evidence="2" id="KW-0687">Ribonucleoprotein</keyword>
<dbReference type="InterPro" id="IPR000307">
    <property type="entry name" value="Ribosomal_bS16"/>
</dbReference>
<dbReference type="GO" id="GO:0003735">
    <property type="term" value="F:structural constituent of ribosome"/>
    <property type="evidence" value="ECO:0007669"/>
    <property type="project" value="InterPro"/>
</dbReference>
<dbReference type="HAMAP" id="MF_00385">
    <property type="entry name" value="Ribosomal_bS16"/>
    <property type="match status" value="1"/>
</dbReference>
<proteinExistence type="inferred from homology"/>
<dbReference type="EMBL" id="LNQE01000898">
    <property type="protein sequence ID" value="KUG23592.1"/>
    <property type="molecule type" value="Genomic_DNA"/>
</dbReference>
<evidence type="ECO:0000313" key="3">
    <source>
        <dbReference type="EMBL" id="KUG23592.1"/>
    </source>
</evidence>
<organism evidence="3">
    <name type="scientific">hydrocarbon metagenome</name>
    <dbReference type="NCBI Taxonomy" id="938273"/>
    <lineage>
        <taxon>unclassified sequences</taxon>
        <taxon>metagenomes</taxon>
        <taxon>ecological metagenomes</taxon>
    </lineage>
</organism>
<dbReference type="PANTHER" id="PTHR12919:SF20">
    <property type="entry name" value="SMALL RIBOSOMAL SUBUNIT PROTEIN BS16M"/>
    <property type="match status" value="1"/>
</dbReference>
<keyword evidence="1 3" id="KW-0689">Ribosomal protein</keyword>
<reference evidence="3" key="1">
    <citation type="journal article" date="2015" name="Proc. Natl. Acad. Sci. U.S.A.">
        <title>Networks of energetic and metabolic interactions define dynamics in microbial communities.</title>
        <authorList>
            <person name="Embree M."/>
            <person name="Liu J.K."/>
            <person name="Al-Bassam M.M."/>
            <person name="Zengler K."/>
        </authorList>
    </citation>
    <scope>NUCLEOTIDE SEQUENCE</scope>
</reference>
<dbReference type="GO" id="GO:0015935">
    <property type="term" value="C:small ribosomal subunit"/>
    <property type="evidence" value="ECO:0007669"/>
    <property type="project" value="TreeGrafter"/>
</dbReference>
<dbReference type="Pfam" id="PF00886">
    <property type="entry name" value="Ribosomal_S16"/>
    <property type="match status" value="1"/>
</dbReference>
<sequence length="84" mass="9448">MAVKIRLTRMGAKSKPFYRIVATDTDSPRDGKFLEILGNYDPKKNPAEIVVKEDRVRDWLSKGAKATMTVANLLKTKGIEARVK</sequence>
<dbReference type="PROSITE" id="PS00732">
    <property type="entry name" value="RIBOSOMAL_S16"/>
    <property type="match status" value="1"/>
</dbReference>
<dbReference type="InterPro" id="IPR020592">
    <property type="entry name" value="Ribosomal_bS16_CS"/>
</dbReference>
<dbReference type="Gene3D" id="3.30.1320.10">
    <property type="match status" value="1"/>
</dbReference>
<dbReference type="SUPFAM" id="SSF54565">
    <property type="entry name" value="Ribosomal protein S16"/>
    <property type="match status" value="1"/>
</dbReference>
<evidence type="ECO:0000256" key="2">
    <source>
        <dbReference type="ARBA" id="ARBA00023274"/>
    </source>
</evidence>
<protein>
    <submittedName>
        <fullName evidence="3">Ssu ribosomal protein s16p</fullName>
    </submittedName>
</protein>
<dbReference type="InterPro" id="IPR023803">
    <property type="entry name" value="Ribosomal_bS16_dom_sf"/>
</dbReference>
<evidence type="ECO:0000256" key="1">
    <source>
        <dbReference type="ARBA" id="ARBA00022980"/>
    </source>
</evidence>
<dbReference type="NCBIfam" id="TIGR00002">
    <property type="entry name" value="S16"/>
    <property type="match status" value="1"/>
</dbReference>
<dbReference type="GO" id="GO:0006412">
    <property type="term" value="P:translation"/>
    <property type="evidence" value="ECO:0007669"/>
    <property type="project" value="InterPro"/>
</dbReference>
<dbReference type="GO" id="GO:0005737">
    <property type="term" value="C:cytoplasm"/>
    <property type="evidence" value="ECO:0007669"/>
    <property type="project" value="UniProtKB-ARBA"/>
</dbReference>
<name>A0A0W8FRS7_9ZZZZ</name>